<reference evidence="2" key="3">
    <citation type="submission" date="2023-11" db="EMBL/GenBank/DDBJ databases">
        <authorList>
            <person name="Beijen E."/>
            <person name="Ohm R.A."/>
        </authorList>
    </citation>
    <scope>NUCLEOTIDE SEQUENCE</scope>
    <source>
        <strain evidence="2">CBS 150709</strain>
    </source>
</reference>
<dbReference type="EMBL" id="JAWRVI010000009">
    <property type="protein sequence ID" value="KAK4092221.1"/>
    <property type="molecule type" value="Genomic_DNA"/>
</dbReference>
<evidence type="ECO:0000256" key="1">
    <source>
        <dbReference type="SAM" id="MobiDB-lite"/>
    </source>
</evidence>
<feature type="region of interest" description="Disordered" evidence="1">
    <location>
        <begin position="239"/>
        <end position="285"/>
    </location>
</feature>
<evidence type="ECO:0000313" key="3">
    <source>
        <dbReference type="EMBL" id="PWI76790.1"/>
    </source>
</evidence>
<evidence type="ECO:0000313" key="4">
    <source>
        <dbReference type="Proteomes" id="UP000245956"/>
    </source>
</evidence>
<feature type="compositionally biased region" description="Basic and acidic residues" evidence="1">
    <location>
        <begin position="104"/>
        <end position="115"/>
    </location>
</feature>
<keyword evidence="5" id="KW-1185">Reference proteome</keyword>
<dbReference type="Proteomes" id="UP000245956">
    <property type="component" value="Unassembled WGS sequence"/>
</dbReference>
<evidence type="ECO:0000313" key="5">
    <source>
        <dbReference type="Proteomes" id="UP001287286"/>
    </source>
</evidence>
<organism evidence="3 4">
    <name type="scientific">Purpureocillium lilacinum</name>
    <name type="common">Paecilomyces lilacinus</name>
    <dbReference type="NCBI Taxonomy" id="33203"/>
    <lineage>
        <taxon>Eukaryota</taxon>
        <taxon>Fungi</taxon>
        <taxon>Dikarya</taxon>
        <taxon>Ascomycota</taxon>
        <taxon>Pezizomycotina</taxon>
        <taxon>Sordariomycetes</taxon>
        <taxon>Hypocreomycetidae</taxon>
        <taxon>Hypocreales</taxon>
        <taxon>Ophiocordycipitaceae</taxon>
        <taxon>Purpureocillium</taxon>
    </lineage>
</organism>
<dbReference type="EMBL" id="LCWV01000001">
    <property type="protein sequence ID" value="PWI76790.1"/>
    <property type="molecule type" value="Genomic_DNA"/>
</dbReference>
<dbReference type="Proteomes" id="UP001287286">
    <property type="component" value="Unassembled WGS sequence"/>
</dbReference>
<evidence type="ECO:0000313" key="2">
    <source>
        <dbReference type="EMBL" id="KAK4092221.1"/>
    </source>
</evidence>
<reference evidence="3" key="1">
    <citation type="submission" date="2015-05" db="EMBL/GenBank/DDBJ databases">
        <authorList>
            <person name="Wang D.B."/>
            <person name="Wang M."/>
        </authorList>
    </citation>
    <scope>NUCLEOTIDE SEQUENCE</scope>
    <source>
        <strain evidence="3">36-1</strain>
    </source>
</reference>
<gene>
    <name evidence="3" type="ORF">PCL_03984</name>
    <name evidence="2" type="ORF">Purlil1_3474</name>
</gene>
<reference evidence="2 5" key="4">
    <citation type="journal article" date="2024" name="Microbiol. Resour. Announc.">
        <title>Genome annotations for the ascomycete fungi Trichoderma harzianum, Trichoderma aggressivum, and Purpureocillium lilacinum.</title>
        <authorList>
            <person name="Beijen E.P.W."/>
            <person name="Ohm R.A."/>
        </authorList>
    </citation>
    <scope>NUCLEOTIDE SEQUENCE [LARGE SCALE GENOMIC DNA]</scope>
    <source>
        <strain evidence="2 5">CBS 150709</strain>
    </source>
</reference>
<feature type="region of interest" description="Disordered" evidence="1">
    <location>
        <begin position="1"/>
        <end position="61"/>
    </location>
</feature>
<reference evidence="3 4" key="2">
    <citation type="journal article" date="2016" name="Front. Microbiol.">
        <title>Genome and transcriptome sequences reveal the specific parasitism of the nematophagous Purpureocillium lilacinum 36-1.</title>
        <authorList>
            <person name="Xie J."/>
            <person name="Li S."/>
            <person name="Mo C."/>
            <person name="Xiao X."/>
            <person name="Peng D."/>
            <person name="Wang G."/>
            <person name="Xiao Y."/>
        </authorList>
    </citation>
    <scope>NUCLEOTIDE SEQUENCE [LARGE SCALE GENOMIC DNA]</scope>
    <source>
        <strain evidence="3 4">36-1</strain>
    </source>
</reference>
<feature type="region of interest" description="Disordered" evidence="1">
    <location>
        <begin position="161"/>
        <end position="189"/>
    </location>
</feature>
<comment type="caution">
    <text evidence="3">The sequence shown here is derived from an EMBL/GenBank/DDBJ whole genome shotgun (WGS) entry which is preliminary data.</text>
</comment>
<feature type="region of interest" description="Disordered" evidence="1">
    <location>
        <begin position="104"/>
        <end position="128"/>
    </location>
</feature>
<feature type="compositionally biased region" description="Basic and acidic residues" evidence="1">
    <location>
        <begin position="13"/>
        <end position="54"/>
    </location>
</feature>
<protein>
    <submittedName>
        <fullName evidence="3">Uncharacterized protein</fullName>
    </submittedName>
</protein>
<sequence>MGVRPGRRGEKKKKVEERVGEHASRRDRLASSLRRGEERKQAGEEDRRLQEEGRSVAAAPAGGDGWHEVGVVYRQNYTSGLGWLGWVLSPYLATKKSLPNYDCKAADDEQQHQEQQHGQPSTSRRRPLACAARLHPKKWTTPVLQQADVCFVGPLLGTLPDQIQTGTRRRRRPGGTTDARARAYQGHRHDEPAVISGPCGLPCAFGPIPGGPKGALCLKICADFFLGHVGVVREARMSGPKPEAVTGEAREDATRAALRGGGGANKVPDEAKREAPLQPPFDDDD</sequence>
<feature type="compositionally biased region" description="Basic residues" evidence="1">
    <location>
        <begin position="1"/>
        <end position="12"/>
    </location>
</feature>
<dbReference type="AlphaFoldDB" id="A0A2U3EQM2"/>
<proteinExistence type="predicted"/>
<accession>A0A2U3EQM2</accession>
<name>A0A2U3EQM2_PURLI</name>